<proteinExistence type="predicted"/>
<dbReference type="EMBL" id="CP039354">
    <property type="protein sequence ID" value="QCE10326.1"/>
    <property type="molecule type" value="Genomic_DNA"/>
</dbReference>
<dbReference type="Proteomes" id="UP000501690">
    <property type="component" value="Linkage Group LG10"/>
</dbReference>
<evidence type="ECO:0000313" key="2">
    <source>
        <dbReference type="Proteomes" id="UP000501690"/>
    </source>
</evidence>
<sequence length="126" mass="14119">MEKKAELLPWWFKCELMESVAAIFWFAVVGVMYGEDAETLQWRCVVHGGAMMVERSSDLARGFFLQGLMVVVRDMANDDRTMEFSVVLQTVMVREEEELMVVSDVTNGGRAADAAAGMVMVGEEKN</sequence>
<dbReference type="AlphaFoldDB" id="A0A4D6N9C2"/>
<reference evidence="1 2" key="1">
    <citation type="submission" date="2019-04" db="EMBL/GenBank/DDBJ databases">
        <title>An improved genome assembly and genetic linkage map for asparagus bean, Vigna unguiculata ssp. sesquipedialis.</title>
        <authorList>
            <person name="Xia Q."/>
            <person name="Zhang R."/>
            <person name="Dong Y."/>
        </authorList>
    </citation>
    <scope>NUCLEOTIDE SEQUENCE [LARGE SCALE GENOMIC DNA]</scope>
    <source>
        <tissue evidence="1">Leaf</tissue>
    </source>
</reference>
<name>A0A4D6N9C2_VIGUN</name>
<evidence type="ECO:0000313" key="1">
    <source>
        <dbReference type="EMBL" id="QCE10326.1"/>
    </source>
</evidence>
<accession>A0A4D6N9C2</accession>
<protein>
    <submittedName>
        <fullName evidence="1">Uncharacterized protein</fullName>
    </submittedName>
</protein>
<organism evidence="1 2">
    <name type="scientific">Vigna unguiculata</name>
    <name type="common">Cowpea</name>
    <dbReference type="NCBI Taxonomy" id="3917"/>
    <lineage>
        <taxon>Eukaryota</taxon>
        <taxon>Viridiplantae</taxon>
        <taxon>Streptophyta</taxon>
        <taxon>Embryophyta</taxon>
        <taxon>Tracheophyta</taxon>
        <taxon>Spermatophyta</taxon>
        <taxon>Magnoliopsida</taxon>
        <taxon>eudicotyledons</taxon>
        <taxon>Gunneridae</taxon>
        <taxon>Pentapetalae</taxon>
        <taxon>rosids</taxon>
        <taxon>fabids</taxon>
        <taxon>Fabales</taxon>
        <taxon>Fabaceae</taxon>
        <taxon>Papilionoideae</taxon>
        <taxon>50 kb inversion clade</taxon>
        <taxon>NPAAA clade</taxon>
        <taxon>indigoferoid/millettioid clade</taxon>
        <taxon>Phaseoleae</taxon>
        <taxon>Vigna</taxon>
    </lineage>
</organism>
<gene>
    <name evidence="1" type="ORF">DEO72_LG10g1556</name>
</gene>
<keyword evidence="2" id="KW-1185">Reference proteome</keyword>